<evidence type="ECO:0000313" key="1">
    <source>
        <dbReference type="EMBL" id="KAJ9100700.1"/>
    </source>
</evidence>
<keyword evidence="2" id="KW-1185">Reference proteome</keyword>
<protein>
    <submittedName>
        <fullName evidence="1">Uncharacterized protein</fullName>
    </submittedName>
</protein>
<gene>
    <name evidence="1" type="ORF">QFC20_005393</name>
</gene>
<organism evidence="1 2">
    <name type="scientific">Naganishia adeliensis</name>
    <dbReference type="NCBI Taxonomy" id="92952"/>
    <lineage>
        <taxon>Eukaryota</taxon>
        <taxon>Fungi</taxon>
        <taxon>Dikarya</taxon>
        <taxon>Basidiomycota</taxon>
        <taxon>Agaricomycotina</taxon>
        <taxon>Tremellomycetes</taxon>
        <taxon>Filobasidiales</taxon>
        <taxon>Filobasidiaceae</taxon>
        <taxon>Naganishia</taxon>
    </lineage>
</organism>
<proteinExistence type="predicted"/>
<name>A0ACC2VNP3_9TREE</name>
<dbReference type="EMBL" id="JASBWS010000074">
    <property type="protein sequence ID" value="KAJ9100700.1"/>
    <property type="molecule type" value="Genomic_DNA"/>
</dbReference>
<dbReference type="Proteomes" id="UP001230649">
    <property type="component" value="Unassembled WGS sequence"/>
</dbReference>
<accession>A0ACC2VNP3</accession>
<evidence type="ECO:0000313" key="2">
    <source>
        <dbReference type="Proteomes" id="UP001230649"/>
    </source>
</evidence>
<reference evidence="1" key="1">
    <citation type="submission" date="2023-04" db="EMBL/GenBank/DDBJ databases">
        <title>Draft Genome sequencing of Naganishia species isolated from polar environments using Oxford Nanopore Technology.</title>
        <authorList>
            <person name="Leo P."/>
            <person name="Venkateswaran K."/>
        </authorList>
    </citation>
    <scope>NUCLEOTIDE SEQUENCE</scope>
    <source>
        <strain evidence="1">MNA-CCFEE 5262</strain>
    </source>
</reference>
<sequence length="1606" mass="177131">MRPSGPRVRNDPRQQRRPDPSERNPPSRTTADRDQVFASIFGRPAGGHHSAAVHQTPPSAGLQGYGYSPDIPSAHGYPQQQDPYRQTGRQPISNGGYAAFAPPLPPPMPQNGSVGMSADGLGGSRERSTGPLMRVATDYAPDQANNVYTGYPYPYPAGAPSAFTAINPPNMALAYDNDLTQGSRARNVSGDSTATGYSLADPYNRPQRDSSLPPNVNLAHNNSITSNRSTTNAAPNQAYARPDASPYMRSIDDSPGSITSSPHPQGQPVKSGLPQAPADREDAESPPPEYSTYAPHDPTPSSAARAYTSGSKNRSGVPALPEIVRDVGGLRLFDGPSEDGSGSAGRLSQRTETPGVAHVSPSHHSSRQHSYEDELRGSAQSAFGLTPGASNPARGSNSHLLSIYSSSRLSEARGSPTMASPAAGSISDFHATGPGLYTNRHSGYASTESVRSLPYITGRDANAGQRTSYGSIDTRATSFSGPQAHRDAAVTTVRTGSLGHAGRFGQSQVSSGTPGGNLPSPSSTSLDLGGKPLRSKPPSMSQAGRHRFLDVYPALLSRVAEAFRQHIPLSDRAKDGLSYKDAFDGKEALDLLCDIIRTPDRNLAMLVARSLESQKFFHEVTYGGYRFKDDPTELYRFKERLPSPFPGAETGMPDVDMELNTTGGTPRPGIRPTSKGYSSGSLGSPINSTSASPLTTPHATHSALNDANDVNDAIGQGTSTIAFPSEDVSLPTGVFILLSACYSPTCSKDKLCYSPSCPRRADQQRRLNLKVQPALMRKTSEESLVEVKETGTLWIHSVPQEVVDSVDETEMRRQEAINELIYTERDFVRDMEYLRDRWIKPLRTSEVIPQAKRESFVTQVFWNTHEISAVNSVFSERLTKRQKHHHIVPHVADIMLEFIAKFEPFVVYGAHQLFGKYEFEKEKTNNPAFQKFVDDTERDPSSRKLELNGYLTKPTTRLARYPLLLKEIMKHTPDDNPDKTDIPKVTEMIKDFLTRVNEESGKSENMFNLAQLDQQLVFRHGENFDLHLRDKNRQLVLKGPLKCRGGPNGNGENADLLAFLFDHALLLVKPKWINKQHEQYKVYRKPIPLELMTVTAPEDARNAMKGPASRTRTGSMARTINGKSLKDVIHKPDSKHGFSLTIQHLGRKGYYLTLWAASFAARQNWLEHIDEQQQNLRNRSRIFETVSLTDRFFVGLNKVNCASPYGKHFKFEYSQLAGYSYIHYLPGADGGRRMIYGTDEGVFFSNLRDERLRIPAKVVAIPDVTQVDVLEEFQLLIVLAERSVTAFPLEALDPTDPTAALKRGKRLSSHTSFFKSGICLGRMLLCIVKSSSLSSTIKVLEPIDMSQRGKKQPTPFRKLLNNGSAHNEPFKVMKEFYIPTESTSLMILKTKLCVATTRGFEVIDLETLDTQGLLDPSDSSLDFVARRENVRPVTIYRMEEFFLLCYAEFAFYVNKTGWRARPRWAIQWEGVPTSFALHYPYILAFEPTFVEVRHVETGHLVQIIPGNHIRCLFADAPPSQIHTPQGPLIPYRNVTGGPPQAPLAGAYNQTQQGNIYGPPRPPGPPPPRIRNQIIFVSDEGNVQVVRLAPSGPTPHRTSQSGSISRR</sequence>
<comment type="caution">
    <text evidence="1">The sequence shown here is derived from an EMBL/GenBank/DDBJ whole genome shotgun (WGS) entry which is preliminary data.</text>
</comment>